<protein>
    <submittedName>
        <fullName evidence="1">Carbohydrate isomerase</fullName>
    </submittedName>
</protein>
<reference evidence="1 2" key="1">
    <citation type="submission" date="2018-01" db="EMBL/GenBank/DDBJ databases">
        <title>The draft genome of an aniline degradation strain ANB-1.</title>
        <authorList>
            <person name="Zhang L."/>
            <person name="Jiang J."/>
        </authorList>
    </citation>
    <scope>NUCLEOTIDE SEQUENCE [LARGE SCALE GENOMIC DNA]</scope>
    <source>
        <strain evidence="1 2">ANB-1</strain>
    </source>
</reference>
<dbReference type="RefSeq" id="WP_102772110.1">
    <property type="nucleotide sequence ID" value="NZ_POQS01000002.1"/>
</dbReference>
<dbReference type="EMBL" id="POQS01000002">
    <property type="protein sequence ID" value="PND34032.1"/>
    <property type="molecule type" value="Genomic_DNA"/>
</dbReference>
<proteinExistence type="predicted"/>
<evidence type="ECO:0000313" key="2">
    <source>
        <dbReference type="Proteomes" id="UP000235994"/>
    </source>
</evidence>
<gene>
    <name evidence="1" type="ORF">C1I89_07225</name>
</gene>
<dbReference type="Proteomes" id="UP000235994">
    <property type="component" value="Unassembled WGS sequence"/>
</dbReference>
<comment type="caution">
    <text evidence="1">The sequence shown here is derived from an EMBL/GenBank/DDBJ whole genome shotgun (WGS) entry which is preliminary data.</text>
</comment>
<accession>A0A2N8KKP6</accession>
<evidence type="ECO:0000313" key="1">
    <source>
        <dbReference type="EMBL" id="PND34032.1"/>
    </source>
</evidence>
<dbReference type="AlphaFoldDB" id="A0A2N8KKP6"/>
<keyword evidence="2" id="KW-1185">Reference proteome</keyword>
<keyword evidence="1" id="KW-0413">Isomerase</keyword>
<organism evidence="1 2">
    <name type="scientific">Achromobacter pulmonis</name>
    <dbReference type="NCBI Taxonomy" id="1389932"/>
    <lineage>
        <taxon>Bacteria</taxon>
        <taxon>Pseudomonadati</taxon>
        <taxon>Pseudomonadota</taxon>
        <taxon>Betaproteobacteria</taxon>
        <taxon>Burkholderiales</taxon>
        <taxon>Alcaligenaceae</taxon>
        <taxon>Achromobacter</taxon>
    </lineage>
</organism>
<sequence length="102" mass="10999">MSLYVIVAVRKEPVSGHVAYVRWGQAERGVPGWVTEPVTAAASEVIELIKDGAQVETAMSLDGMSVASRPVRVLVDDDGREHLASVPVPSSTLHTLFDLPEF</sequence>
<dbReference type="GO" id="GO:0016853">
    <property type="term" value="F:isomerase activity"/>
    <property type="evidence" value="ECO:0007669"/>
    <property type="project" value="UniProtKB-KW"/>
</dbReference>
<name>A0A2N8KKP6_9BURK</name>